<dbReference type="Gene3D" id="1.20.1540.10">
    <property type="entry name" value="Rhomboid-like"/>
    <property type="match status" value="1"/>
</dbReference>
<feature type="transmembrane region" description="Helical" evidence="7">
    <location>
        <begin position="259"/>
        <end position="279"/>
    </location>
</feature>
<dbReference type="PANTHER" id="PTHR43731">
    <property type="entry name" value="RHOMBOID PROTEASE"/>
    <property type="match status" value="1"/>
</dbReference>
<reference evidence="10" key="1">
    <citation type="submission" date="2024-04" db="EMBL/GenBank/DDBJ databases">
        <authorList>
            <person name="Shaw F."/>
            <person name="Minotto A."/>
        </authorList>
    </citation>
    <scope>NUCLEOTIDE SEQUENCE [LARGE SCALE GENOMIC DNA]</scope>
</reference>
<comment type="subcellular location">
    <subcellularLocation>
        <location evidence="1">Membrane</location>
        <topology evidence="1">Multi-pass membrane protein</topology>
    </subcellularLocation>
</comment>
<dbReference type="Pfam" id="PF01694">
    <property type="entry name" value="Rhomboid"/>
    <property type="match status" value="1"/>
</dbReference>
<name>A0ABP1D300_9APHY</name>
<feature type="transmembrane region" description="Helical" evidence="7">
    <location>
        <begin position="116"/>
        <end position="135"/>
    </location>
</feature>
<keyword evidence="5 7" id="KW-1133">Transmembrane helix</keyword>
<keyword evidence="6 7" id="KW-0472">Membrane</keyword>
<evidence type="ECO:0000256" key="5">
    <source>
        <dbReference type="ARBA" id="ARBA00022989"/>
    </source>
</evidence>
<organism evidence="9 10">
    <name type="scientific">Somion occarium</name>
    <dbReference type="NCBI Taxonomy" id="3059160"/>
    <lineage>
        <taxon>Eukaryota</taxon>
        <taxon>Fungi</taxon>
        <taxon>Dikarya</taxon>
        <taxon>Basidiomycota</taxon>
        <taxon>Agaricomycotina</taxon>
        <taxon>Agaricomycetes</taxon>
        <taxon>Polyporales</taxon>
        <taxon>Cerrenaceae</taxon>
        <taxon>Somion</taxon>
    </lineage>
</organism>
<feature type="transmembrane region" description="Helical" evidence="7">
    <location>
        <begin position="237"/>
        <end position="254"/>
    </location>
</feature>
<evidence type="ECO:0000256" key="1">
    <source>
        <dbReference type="ARBA" id="ARBA00004141"/>
    </source>
</evidence>
<accession>A0ABP1D300</accession>
<dbReference type="PANTHER" id="PTHR43731:SF14">
    <property type="entry name" value="PRESENILIN-ASSOCIATED RHOMBOID-LIKE PROTEIN, MITOCHONDRIAL"/>
    <property type="match status" value="1"/>
</dbReference>
<keyword evidence="10" id="KW-1185">Reference proteome</keyword>
<keyword evidence="3 7" id="KW-0812">Transmembrane</keyword>
<evidence type="ECO:0000256" key="3">
    <source>
        <dbReference type="ARBA" id="ARBA00022692"/>
    </source>
</evidence>
<evidence type="ECO:0000256" key="7">
    <source>
        <dbReference type="SAM" id="Phobius"/>
    </source>
</evidence>
<evidence type="ECO:0000259" key="8">
    <source>
        <dbReference type="Pfam" id="PF01694"/>
    </source>
</evidence>
<evidence type="ECO:0000313" key="9">
    <source>
        <dbReference type="EMBL" id="CAL1702286.1"/>
    </source>
</evidence>
<dbReference type="SUPFAM" id="SSF144091">
    <property type="entry name" value="Rhomboid-like"/>
    <property type="match status" value="1"/>
</dbReference>
<proteinExistence type="inferred from homology"/>
<evidence type="ECO:0000313" key="10">
    <source>
        <dbReference type="Proteomes" id="UP001497453"/>
    </source>
</evidence>
<evidence type="ECO:0000256" key="6">
    <source>
        <dbReference type="ARBA" id="ARBA00023136"/>
    </source>
</evidence>
<dbReference type="EMBL" id="OZ037945">
    <property type="protein sequence ID" value="CAL1702286.1"/>
    <property type="molecule type" value="Genomic_DNA"/>
</dbReference>
<dbReference type="InterPro" id="IPR035952">
    <property type="entry name" value="Rhomboid-like_sf"/>
</dbReference>
<keyword evidence="4" id="KW-0378">Hydrolase</keyword>
<comment type="similarity">
    <text evidence="2">Belongs to the peptidase S54 family.</text>
</comment>
<protein>
    <recommendedName>
        <fullName evidence="8">Peptidase S54 rhomboid domain-containing protein</fullName>
    </recommendedName>
</protein>
<evidence type="ECO:0000256" key="2">
    <source>
        <dbReference type="ARBA" id="ARBA00009045"/>
    </source>
</evidence>
<sequence length="316" mass="35037">MSTPFLLRRSFATPFFNSTLSCKPRSAYLSSLLGSGLSRSAQHFRLPLTFSSQATSFPTLESSSLLKFLSNNTLRATHKSRIPQAGRVRDPFRGPPPPRGPWQRFRQRIDSLPSQVFFWGILGLNGAVYLAWYVARSNATVGGDPRLYFWMRNNFTSSMNNLQHGRIWSIVTSTMSHENTSHLLFNGFTYFFMAPAVLAILGNVGFLGLYFGGGIIANLTSLYWHNNVKLQPGYSSHGASGAIYSVISFFACVAPTTQFLLFGVVPVPAWAFVAGVFAYDGYSTVQDKQSGTDTANHIGGLLAGMGFYLRKRFLRF</sequence>
<dbReference type="Proteomes" id="UP001497453">
    <property type="component" value="Chromosome 2"/>
</dbReference>
<evidence type="ECO:0000256" key="4">
    <source>
        <dbReference type="ARBA" id="ARBA00022801"/>
    </source>
</evidence>
<dbReference type="InterPro" id="IPR050925">
    <property type="entry name" value="Rhomboid_protease_S54"/>
</dbReference>
<dbReference type="InterPro" id="IPR022764">
    <property type="entry name" value="Peptidase_S54_rhomboid_dom"/>
</dbReference>
<gene>
    <name evidence="9" type="ORF">GFSPODELE1_LOCUS3975</name>
</gene>
<feature type="domain" description="Peptidase S54 rhomboid" evidence="8">
    <location>
        <begin position="165"/>
        <end position="306"/>
    </location>
</feature>